<accession>A0AAC9JGI4</accession>
<evidence type="ECO:0000313" key="1">
    <source>
        <dbReference type="EMBL" id="APD92111.1"/>
    </source>
</evidence>
<dbReference type="Proteomes" id="UP000182101">
    <property type="component" value="Plasmid pAMCP48-600"/>
</dbReference>
<evidence type="ECO:0000313" key="2">
    <source>
        <dbReference type="Proteomes" id="UP000182101"/>
    </source>
</evidence>
<geneLocation type="plasmid" evidence="2">
    <name>pamcp48-600</name>
</geneLocation>
<reference evidence="1 2" key="1">
    <citation type="submission" date="2016-11" db="EMBL/GenBank/DDBJ databases">
        <title>Networking in microbes: conjugative elements and plasmids in the genus Alteromonas.</title>
        <authorList>
            <person name="Lopez-Perez M."/>
            <person name="Ramon-Marco N."/>
            <person name="Rodriguez-Valera F."/>
        </authorList>
    </citation>
    <scope>NUCLEOTIDE SEQUENCE [LARGE SCALE GENOMIC DNA]</scope>
    <source>
        <strain evidence="1 2">CP48</strain>
        <plasmid evidence="2">pamcp48-600</plasmid>
    </source>
</reference>
<keyword evidence="1" id="KW-0614">Plasmid</keyword>
<sequence>MNWKKSVAIKQFFRAGASEDEACIIGKQIAEHLTGSLKSYLASCGDDADNMHDAIENLKSVNSVSMWEELTAEDPTWCDMPPLKELDERLNDFYDEADRLAIWVDPNAPEFESFELNSVGTIKVGTPLYIKGKNVGRDSYERVLVKDVVNAGKENEEVIINSDSNYYFLTKSYLENKSWAARIDILGHP</sequence>
<organism evidence="1 2">
    <name type="scientific">Alteromonas mediterranea</name>
    <dbReference type="NCBI Taxonomy" id="314275"/>
    <lineage>
        <taxon>Bacteria</taxon>
        <taxon>Pseudomonadati</taxon>
        <taxon>Pseudomonadota</taxon>
        <taxon>Gammaproteobacteria</taxon>
        <taxon>Alteromonadales</taxon>
        <taxon>Alteromonadaceae</taxon>
        <taxon>Alteromonas/Salinimonas group</taxon>
        <taxon>Alteromonas</taxon>
    </lineage>
</organism>
<proteinExistence type="predicted"/>
<protein>
    <submittedName>
        <fullName evidence="1">Uncharacterized protein</fullName>
    </submittedName>
</protein>
<dbReference type="EMBL" id="CP018025">
    <property type="protein sequence ID" value="APD92111.1"/>
    <property type="molecule type" value="Genomic_DNA"/>
</dbReference>
<dbReference type="RefSeq" id="WP_071960721.1">
    <property type="nucleotide sequence ID" value="NZ_CP018025.1"/>
</dbReference>
<dbReference type="AlphaFoldDB" id="A0AAC9JGI4"/>
<name>A0AAC9JGI4_9ALTE</name>
<gene>
    <name evidence="1" type="ORF">BM524_19515</name>
</gene>